<keyword evidence="1" id="KW-0805">Transcription regulation</keyword>
<evidence type="ECO:0000256" key="2">
    <source>
        <dbReference type="ARBA" id="ARBA00023125"/>
    </source>
</evidence>
<dbReference type="Pfam" id="PF00440">
    <property type="entry name" value="TetR_N"/>
    <property type="match status" value="1"/>
</dbReference>
<dbReference type="InterPro" id="IPR009057">
    <property type="entry name" value="Homeodomain-like_sf"/>
</dbReference>
<dbReference type="PRINTS" id="PR00455">
    <property type="entry name" value="HTHTETR"/>
</dbReference>
<keyword evidence="3" id="KW-0804">Transcription</keyword>
<dbReference type="PANTHER" id="PTHR47506">
    <property type="entry name" value="TRANSCRIPTIONAL REGULATORY PROTEIN"/>
    <property type="match status" value="1"/>
</dbReference>
<accession>A0A5J4Q6M4</accession>
<keyword evidence="2" id="KW-0238">DNA-binding</keyword>
<dbReference type="PROSITE" id="PS01081">
    <property type="entry name" value="HTH_TETR_1"/>
    <property type="match status" value="1"/>
</dbReference>
<name>A0A5J4Q6M4_9ZZZZ</name>
<dbReference type="EMBL" id="SNRY01004806">
    <property type="protein sequence ID" value="KAA6316640.1"/>
    <property type="molecule type" value="Genomic_DNA"/>
</dbReference>
<dbReference type="InterPro" id="IPR001647">
    <property type="entry name" value="HTH_TetR"/>
</dbReference>
<organism evidence="5">
    <name type="scientific">termite gut metagenome</name>
    <dbReference type="NCBI Taxonomy" id="433724"/>
    <lineage>
        <taxon>unclassified sequences</taxon>
        <taxon>metagenomes</taxon>
        <taxon>organismal metagenomes</taxon>
    </lineage>
</organism>
<evidence type="ECO:0000259" key="4">
    <source>
        <dbReference type="PROSITE" id="PS50977"/>
    </source>
</evidence>
<evidence type="ECO:0000256" key="3">
    <source>
        <dbReference type="ARBA" id="ARBA00023163"/>
    </source>
</evidence>
<comment type="caution">
    <text evidence="5">The sequence shown here is derived from an EMBL/GenBank/DDBJ whole genome shotgun (WGS) entry which is preliminary data.</text>
</comment>
<dbReference type="InterPro" id="IPR023772">
    <property type="entry name" value="DNA-bd_HTH_TetR-type_CS"/>
</dbReference>
<dbReference type="AlphaFoldDB" id="A0A5J4Q6M4"/>
<dbReference type="InterPro" id="IPR036271">
    <property type="entry name" value="Tet_transcr_reg_TetR-rel_C_sf"/>
</dbReference>
<dbReference type="PROSITE" id="PS50977">
    <property type="entry name" value="HTH_TETR_2"/>
    <property type="match status" value="1"/>
</dbReference>
<evidence type="ECO:0000256" key="1">
    <source>
        <dbReference type="ARBA" id="ARBA00023015"/>
    </source>
</evidence>
<sequence>MQSKHSVFLMKDTKEHIVKTAFLLFLQKSYKAVTLKDIIYATGLSNGAFYHYFDNKEQLFKEVVEQYLFRITGQVFKSYPKRSLWDFIQYTLRKMEKIYDTVKNYANKGESVNFIYFMFEALRYFPEVREATIRLQHLELNTWIEMIEVAKANGEIKSELPNEIIARLFTYMPDGNGMAFAVDNDFKPLKQRIRELWEGLYTTLKA</sequence>
<reference evidence="5" key="1">
    <citation type="submission" date="2019-03" db="EMBL/GenBank/DDBJ databases">
        <title>Single cell metagenomics reveals metabolic interactions within the superorganism composed of flagellate Streblomastix strix and complex community of Bacteroidetes bacteria on its surface.</title>
        <authorList>
            <person name="Treitli S.C."/>
            <person name="Kolisko M."/>
            <person name="Husnik F."/>
            <person name="Keeling P."/>
            <person name="Hampl V."/>
        </authorList>
    </citation>
    <scope>NUCLEOTIDE SEQUENCE</scope>
    <source>
        <strain evidence="5">STM</strain>
    </source>
</reference>
<dbReference type="PANTHER" id="PTHR47506:SF1">
    <property type="entry name" value="HTH-TYPE TRANSCRIPTIONAL REGULATOR YJDC"/>
    <property type="match status" value="1"/>
</dbReference>
<dbReference type="GO" id="GO:0003677">
    <property type="term" value="F:DNA binding"/>
    <property type="evidence" value="ECO:0007669"/>
    <property type="project" value="UniProtKB-KW"/>
</dbReference>
<protein>
    <submittedName>
        <fullName evidence="5">Putative HTH-type transcriptional regulator YfiR</fullName>
    </submittedName>
</protein>
<proteinExistence type="predicted"/>
<dbReference type="Gene3D" id="1.10.357.10">
    <property type="entry name" value="Tetracycline Repressor, domain 2"/>
    <property type="match status" value="1"/>
</dbReference>
<gene>
    <name evidence="5" type="ORF">EZS27_033077</name>
</gene>
<dbReference type="SUPFAM" id="SSF46689">
    <property type="entry name" value="Homeodomain-like"/>
    <property type="match status" value="1"/>
</dbReference>
<feature type="domain" description="HTH tetR-type" evidence="4">
    <location>
        <begin position="11"/>
        <end position="71"/>
    </location>
</feature>
<dbReference type="SUPFAM" id="SSF48498">
    <property type="entry name" value="Tetracyclin repressor-like, C-terminal domain"/>
    <property type="match status" value="1"/>
</dbReference>
<evidence type="ECO:0000313" key="5">
    <source>
        <dbReference type="EMBL" id="KAA6316640.1"/>
    </source>
</evidence>